<dbReference type="SUPFAM" id="SSF47616">
    <property type="entry name" value="GST C-terminal domain-like"/>
    <property type="match status" value="1"/>
</dbReference>
<protein>
    <submittedName>
        <fullName evidence="2">Glutathione S-transferase</fullName>
    </submittedName>
</protein>
<dbReference type="InterPro" id="IPR036249">
    <property type="entry name" value="Thioredoxin-like_sf"/>
</dbReference>
<dbReference type="OMA" id="PQMGGCW"/>
<dbReference type="SFLD" id="SFLDS00019">
    <property type="entry name" value="Glutathione_Transferase_(cytos"/>
    <property type="match status" value="1"/>
</dbReference>
<accession>A0A1Y1IJU3</accession>
<dbReference type="Gene3D" id="1.20.1050.10">
    <property type="match status" value="1"/>
</dbReference>
<dbReference type="SUPFAM" id="SSF52833">
    <property type="entry name" value="Thioredoxin-like"/>
    <property type="match status" value="1"/>
</dbReference>
<feature type="domain" description="GST N-terminal" evidence="1">
    <location>
        <begin position="127"/>
        <end position="208"/>
    </location>
</feature>
<evidence type="ECO:0000259" key="1">
    <source>
        <dbReference type="PROSITE" id="PS50404"/>
    </source>
</evidence>
<evidence type="ECO:0000313" key="3">
    <source>
        <dbReference type="Proteomes" id="UP000054558"/>
    </source>
</evidence>
<dbReference type="InterPro" id="IPR036282">
    <property type="entry name" value="Glutathione-S-Trfase_C_sf"/>
</dbReference>
<dbReference type="GO" id="GO:0005737">
    <property type="term" value="C:cytoplasm"/>
    <property type="evidence" value="ECO:0000318"/>
    <property type="project" value="GO_Central"/>
</dbReference>
<dbReference type="OrthoDB" id="4951845at2759"/>
<dbReference type="InterPro" id="IPR050983">
    <property type="entry name" value="GST_Omega/HSP26"/>
</dbReference>
<keyword evidence="3" id="KW-1185">Reference proteome</keyword>
<dbReference type="InterPro" id="IPR040079">
    <property type="entry name" value="Glutathione_S-Trfase"/>
</dbReference>
<dbReference type="PANTHER" id="PTHR43968:SF14">
    <property type="entry name" value="GLUTATHIONE S-TRANSFERASE"/>
    <property type="match status" value="1"/>
</dbReference>
<name>A0A1Y1IJU3_KLENI</name>
<dbReference type="Proteomes" id="UP000054558">
    <property type="component" value="Unassembled WGS sequence"/>
</dbReference>
<dbReference type="CDD" id="cd00570">
    <property type="entry name" value="GST_N_family"/>
    <property type="match status" value="1"/>
</dbReference>
<dbReference type="InterPro" id="IPR004045">
    <property type="entry name" value="Glutathione_S-Trfase_N"/>
</dbReference>
<dbReference type="SFLD" id="SFLDG00358">
    <property type="entry name" value="Main_(cytGST)"/>
    <property type="match status" value="1"/>
</dbReference>
<reference evidence="2 3" key="1">
    <citation type="journal article" date="2014" name="Nat. Commun.">
        <title>Klebsormidium flaccidum genome reveals primary factors for plant terrestrial adaptation.</title>
        <authorList>
            <person name="Hori K."/>
            <person name="Maruyama F."/>
            <person name="Fujisawa T."/>
            <person name="Togashi T."/>
            <person name="Yamamoto N."/>
            <person name="Seo M."/>
            <person name="Sato S."/>
            <person name="Yamada T."/>
            <person name="Mori H."/>
            <person name="Tajima N."/>
            <person name="Moriyama T."/>
            <person name="Ikeuchi M."/>
            <person name="Watanabe M."/>
            <person name="Wada H."/>
            <person name="Kobayashi K."/>
            <person name="Saito M."/>
            <person name="Masuda T."/>
            <person name="Sasaki-Sekimoto Y."/>
            <person name="Mashiguchi K."/>
            <person name="Awai K."/>
            <person name="Shimojima M."/>
            <person name="Masuda S."/>
            <person name="Iwai M."/>
            <person name="Nobusawa T."/>
            <person name="Narise T."/>
            <person name="Kondo S."/>
            <person name="Saito H."/>
            <person name="Sato R."/>
            <person name="Murakawa M."/>
            <person name="Ihara Y."/>
            <person name="Oshima-Yamada Y."/>
            <person name="Ohtaka K."/>
            <person name="Satoh M."/>
            <person name="Sonobe K."/>
            <person name="Ishii M."/>
            <person name="Ohtani R."/>
            <person name="Kanamori-Sato M."/>
            <person name="Honoki R."/>
            <person name="Miyazaki D."/>
            <person name="Mochizuki H."/>
            <person name="Umetsu J."/>
            <person name="Higashi K."/>
            <person name="Shibata D."/>
            <person name="Kamiya Y."/>
            <person name="Sato N."/>
            <person name="Nakamura Y."/>
            <person name="Tabata S."/>
            <person name="Ida S."/>
            <person name="Kurokawa K."/>
            <person name="Ohta H."/>
        </authorList>
    </citation>
    <scope>NUCLEOTIDE SEQUENCE [LARGE SCALE GENOMIC DNA]</scope>
    <source>
        <strain evidence="2 3">NIES-2285</strain>
    </source>
</reference>
<dbReference type="EMBL" id="DF237417">
    <property type="protein sequence ID" value="GAQ88907.1"/>
    <property type="molecule type" value="Genomic_DNA"/>
</dbReference>
<keyword evidence="2" id="KW-0808">Transferase</keyword>
<dbReference type="STRING" id="105231.A0A1Y1IJU3"/>
<dbReference type="Gene3D" id="3.40.30.10">
    <property type="entry name" value="Glutaredoxin"/>
    <property type="match status" value="1"/>
</dbReference>
<dbReference type="GO" id="GO:0016740">
    <property type="term" value="F:transferase activity"/>
    <property type="evidence" value="ECO:0007669"/>
    <property type="project" value="UniProtKB-KW"/>
</dbReference>
<evidence type="ECO:0000313" key="2">
    <source>
        <dbReference type="EMBL" id="GAQ88907.1"/>
    </source>
</evidence>
<proteinExistence type="predicted"/>
<dbReference type="PROSITE" id="PS51354">
    <property type="entry name" value="GLUTAREDOXIN_2"/>
    <property type="match status" value="1"/>
</dbReference>
<dbReference type="AlphaFoldDB" id="A0A1Y1IJU3"/>
<dbReference type="PANTHER" id="PTHR43968">
    <property type="match status" value="1"/>
</dbReference>
<dbReference type="Pfam" id="PF13410">
    <property type="entry name" value="GST_C_2"/>
    <property type="match status" value="1"/>
</dbReference>
<dbReference type="PROSITE" id="PS50404">
    <property type="entry name" value="GST_NTER"/>
    <property type="match status" value="1"/>
</dbReference>
<gene>
    <name evidence="2" type="ORF">KFL_004680110</name>
</gene>
<organism evidence="2 3">
    <name type="scientific">Klebsormidium nitens</name>
    <name type="common">Green alga</name>
    <name type="synonym">Ulothrix nitens</name>
    <dbReference type="NCBI Taxonomy" id="105231"/>
    <lineage>
        <taxon>Eukaryota</taxon>
        <taxon>Viridiplantae</taxon>
        <taxon>Streptophyta</taxon>
        <taxon>Klebsormidiophyceae</taxon>
        <taxon>Klebsormidiales</taxon>
        <taxon>Klebsormidiaceae</taxon>
        <taxon>Klebsormidium</taxon>
    </lineage>
</organism>
<dbReference type="Pfam" id="PF13409">
    <property type="entry name" value="GST_N_2"/>
    <property type="match status" value="1"/>
</dbReference>
<sequence>MQAVCPAASAPFSSLSSLSLCHTSNGARFALLRQVSLFPHPIHFRRSPMPPTPRALFSGLKNAVSGALNQSTAGGTTATPPPMVEHNLPPWEDLAAALPKELESLKDRVPWAKERRFGLAGGKEPRVVFYRDNSSWCPYCERVWLQLEEKQVPYKVEKINMRCYGPKPEWYTRMVPSGLLPAVKIDGELITESMDIMLRLEQEFPERSLLPPPGSQESKALQGLLRLERQLFGSWLRFITSGWGDAGNGQRFEETMADVDGALRRFGGPYFLGKEFSMIDAVYAPFLERIAASVPYYKGLTVRNNKWSAVNGWYDAMDSRPAYHAMKSDDFTHVHDLPPQIGECYHNDASKDYWALVDGKAGSWDLPLKPETTGWGFDEGTAGKGEAAYSLVTNHAAVVRFALRPLRNDAEAYAEAVDVVFRYVAKALLEGTEKAGELPAGLPKQVKKAVEHLRDNVGVPRDMSYPAARQLRAHLNWALRQL</sequence>